<dbReference type="Gene3D" id="2.120.10.80">
    <property type="entry name" value="Kelch-type beta propeller"/>
    <property type="match status" value="1"/>
</dbReference>
<feature type="region of interest" description="Disordered" evidence="3">
    <location>
        <begin position="553"/>
        <end position="667"/>
    </location>
</feature>
<dbReference type="SUPFAM" id="SSF54695">
    <property type="entry name" value="POZ domain"/>
    <property type="match status" value="1"/>
</dbReference>
<keyword evidence="6" id="KW-1185">Reference proteome</keyword>
<protein>
    <recommendedName>
        <fullName evidence="4">BTB domain-containing protein</fullName>
    </recommendedName>
</protein>
<sequence length="667" mass="74136">MNSGIQSIADFTAETKPTTGDIPPPLVGAATTVVGNSLYVFGGRLVSSRQMTNHLYILDLETLSWSRHIAEPDSPPPPRPRYFHSMNLYGKYLIVFGGMSYLNKRSSQSLCALDDVCLFDLELMVWKYPDVLPSIYKPQARYAHLSVCSAGKLIIMGGQDMSNQYIDEANVLCLDTFQWVTGGVLKKQYGAYRSVAFCPEDSDTKLITETPFWTKDMNEDMPTICVYSNHNFADVTRNLQSFSLPVSDLKDHSAEMSGVSLPPGLRFPCGYLLGHHMIMTGTYLTPTLKAFNLWALNLTNLVWVRIDVGSVLAQGSWNKGVLYENKNQFIIFGDRNRDLLEDYSHRQVNYNHIAIVDLEAFGICTIPKETSAPVAQELGLSMLSEPSMADMEIITDDNRSIPVNSGVIKLRWPYFATLLSEKGEAASGFKRMWMPEIYAVALAFVQYLYTDHLMTAQQHRPNVLSRLLLLSDVYHLQRLGDLATHALHQALTISTASMIYEVSAMTGRTALQIRALRVMVNAKKMMQQQQQQYNGHQATSPLLDSPSLFAMHYSTSSQPQSSNQKSPIDGSSSPPGPSSPISPTNPRWIPASKSFTTSTSNPTNSFYTTPTPKASKSSTLYYASRKIPPSIERPRKASLSPFSVPHGDKSTGMMSPTYEGSSSKLRL</sequence>
<evidence type="ECO:0000256" key="3">
    <source>
        <dbReference type="SAM" id="MobiDB-lite"/>
    </source>
</evidence>
<comment type="caution">
    <text evidence="5">The sequence shown here is derived from an EMBL/GenBank/DDBJ whole genome shotgun (WGS) entry which is preliminary data.</text>
</comment>
<dbReference type="InterPro" id="IPR000210">
    <property type="entry name" value="BTB/POZ_dom"/>
</dbReference>
<dbReference type="Proteomes" id="UP000716291">
    <property type="component" value="Unassembled WGS sequence"/>
</dbReference>
<dbReference type="PANTHER" id="PTHR43503:SF2">
    <property type="entry name" value="NEGATIVE REGULATOR OF SPORULATION MDS3-RELATED"/>
    <property type="match status" value="1"/>
</dbReference>
<accession>A0A9P6XBZ7</accession>
<dbReference type="EMBL" id="JAANQT010000531">
    <property type="protein sequence ID" value="KAG1310249.1"/>
    <property type="molecule type" value="Genomic_DNA"/>
</dbReference>
<dbReference type="OrthoDB" id="10001928at2759"/>
<dbReference type="SUPFAM" id="SSF117281">
    <property type="entry name" value="Kelch motif"/>
    <property type="match status" value="1"/>
</dbReference>
<dbReference type="GO" id="GO:0005829">
    <property type="term" value="C:cytosol"/>
    <property type="evidence" value="ECO:0007669"/>
    <property type="project" value="TreeGrafter"/>
</dbReference>
<dbReference type="Gene3D" id="3.30.710.10">
    <property type="entry name" value="Potassium Channel Kv1.1, Chain A"/>
    <property type="match status" value="1"/>
</dbReference>
<feature type="domain" description="BTB" evidence="4">
    <location>
        <begin position="384"/>
        <end position="489"/>
    </location>
</feature>
<dbReference type="GO" id="GO:0045454">
    <property type="term" value="P:cell redox homeostasis"/>
    <property type="evidence" value="ECO:0007669"/>
    <property type="project" value="TreeGrafter"/>
</dbReference>
<evidence type="ECO:0000256" key="1">
    <source>
        <dbReference type="ARBA" id="ARBA00022441"/>
    </source>
</evidence>
<organism evidence="5 6">
    <name type="scientific">Rhizopus oryzae</name>
    <name type="common">Mucormycosis agent</name>
    <name type="synonym">Rhizopus arrhizus var. delemar</name>
    <dbReference type="NCBI Taxonomy" id="64495"/>
    <lineage>
        <taxon>Eukaryota</taxon>
        <taxon>Fungi</taxon>
        <taxon>Fungi incertae sedis</taxon>
        <taxon>Mucoromycota</taxon>
        <taxon>Mucoromycotina</taxon>
        <taxon>Mucoromycetes</taxon>
        <taxon>Mucorales</taxon>
        <taxon>Mucorineae</taxon>
        <taxon>Rhizopodaceae</taxon>
        <taxon>Rhizopus</taxon>
    </lineage>
</organism>
<gene>
    <name evidence="5" type="ORF">G6F64_004698</name>
</gene>
<evidence type="ECO:0000313" key="5">
    <source>
        <dbReference type="EMBL" id="KAG1310249.1"/>
    </source>
</evidence>
<feature type="compositionally biased region" description="Polar residues" evidence="3">
    <location>
        <begin position="652"/>
        <end position="667"/>
    </location>
</feature>
<dbReference type="InterPro" id="IPR011333">
    <property type="entry name" value="SKP1/BTB/POZ_sf"/>
</dbReference>
<dbReference type="GO" id="GO:0005739">
    <property type="term" value="C:mitochondrion"/>
    <property type="evidence" value="ECO:0007669"/>
    <property type="project" value="TreeGrafter"/>
</dbReference>
<feature type="compositionally biased region" description="Low complexity" evidence="3">
    <location>
        <begin position="594"/>
        <end position="619"/>
    </location>
</feature>
<name>A0A9P6XBZ7_RHIOR</name>
<proteinExistence type="predicted"/>
<dbReference type="InterPro" id="IPR015915">
    <property type="entry name" value="Kelch-typ_b-propeller"/>
</dbReference>
<reference evidence="5" key="1">
    <citation type="journal article" date="2020" name="Microb. Genom.">
        <title>Genetic diversity of clinical and environmental Mucorales isolates obtained from an investigation of mucormycosis cases among solid organ transplant recipients.</title>
        <authorList>
            <person name="Nguyen M.H."/>
            <person name="Kaul D."/>
            <person name="Muto C."/>
            <person name="Cheng S.J."/>
            <person name="Richter R.A."/>
            <person name="Bruno V.M."/>
            <person name="Liu G."/>
            <person name="Beyhan S."/>
            <person name="Sundermann A.J."/>
            <person name="Mounaud S."/>
            <person name="Pasculle A.W."/>
            <person name="Nierman W.C."/>
            <person name="Driscoll E."/>
            <person name="Cumbie R."/>
            <person name="Clancy C.J."/>
            <person name="Dupont C.L."/>
        </authorList>
    </citation>
    <scope>NUCLEOTIDE SEQUENCE</scope>
    <source>
        <strain evidence="5">GL11</strain>
    </source>
</reference>
<dbReference type="AlphaFoldDB" id="A0A9P6XBZ7"/>
<keyword evidence="2" id="KW-0677">Repeat</keyword>
<dbReference type="PANTHER" id="PTHR43503">
    <property type="entry name" value="MCG48959-RELATED"/>
    <property type="match status" value="1"/>
</dbReference>
<feature type="compositionally biased region" description="Low complexity" evidence="3">
    <location>
        <begin position="554"/>
        <end position="573"/>
    </location>
</feature>
<evidence type="ECO:0000256" key="2">
    <source>
        <dbReference type="ARBA" id="ARBA00022737"/>
    </source>
</evidence>
<keyword evidence="1" id="KW-0880">Kelch repeat</keyword>
<dbReference type="Pfam" id="PF00651">
    <property type="entry name" value="BTB"/>
    <property type="match status" value="1"/>
</dbReference>
<evidence type="ECO:0000259" key="4">
    <source>
        <dbReference type="Pfam" id="PF00651"/>
    </source>
</evidence>
<evidence type="ECO:0000313" key="6">
    <source>
        <dbReference type="Proteomes" id="UP000716291"/>
    </source>
</evidence>
<dbReference type="Pfam" id="PF24681">
    <property type="entry name" value="Kelch_KLHDC2_KLHL20_DRC7"/>
    <property type="match status" value="1"/>
</dbReference>